<accession>A0A0B8PRH7</accession>
<dbReference type="EMBL" id="BBSA01000018">
    <property type="protein sequence ID" value="GAM65269.1"/>
    <property type="molecule type" value="Genomic_DNA"/>
</dbReference>
<reference evidence="1 2" key="1">
    <citation type="submission" date="2015-01" db="EMBL/GenBank/DDBJ databases">
        <title>Vibrio sp. C5 JCM 19232 whole genome shotgun sequence.</title>
        <authorList>
            <person name="Sawabe T."/>
            <person name="Meirelles P."/>
            <person name="Feng G."/>
            <person name="Sayaka M."/>
            <person name="Hattori M."/>
            <person name="Ohkuma M."/>
        </authorList>
    </citation>
    <scope>NUCLEOTIDE SEQUENCE [LARGE SCALE GENOMIC DNA]</scope>
    <source>
        <strain evidence="1 2">JCM19232</strain>
    </source>
</reference>
<dbReference type="AlphaFoldDB" id="A0A0B8PRH7"/>
<name>A0A0B8PRH7_9VIBR</name>
<evidence type="ECO:0000313" key="1">
    <source>
        <dbReference type="EMBL" id="GAM65269.1"/>
    </source>
</evidence>
<dbReference type="Proteomes" id="UP000031670">
    <property type="component" value="Unassembled WGS sequence"/>
</dbReference>
<comment type="caution">
    <text evidence="1">The sequence shown here is derived from an EMBL/GenBank/DDBJ whole genome shotgun (WGS) entry which is preliminary data.</text>
</comment>
<protein>
    <submittedName>
        <fullName evidence="1">Uncharacterized protein</fullName>
    </submittedName>
</protein>
<reference evidence="1 2" key="2">
    <citation type="submission" date="2015-01" db="EMBL/GenBank/DDBJ databases">
        <authorList>
            <consortium name="NBRP consortium"/>
            <person name="Sawabe T."/>
            <person name="Meirelles P."/>
            <person name="Feng G."/>
            <person name="Sayaka M."/>
            <person name="Hattori M."/>
            <person name="Ohkuma M."/>
        </authorList>
    </citation>
    <scope>NUCLEOTIDE SEQUENCE [LARGE SCALE GENOMIC DNA]</scope>
    <source>
        <strain evidence="1 2">JCM19232</strain>
    </source>
</reference>
<evidence type="ECO:0000313" key="2">
    <source>
        <dbReference type="Proteomes" id="UP000031670"/>
    </source>
</evidence>
<proteinExistence type="predicted"/>
<gene>
    <name evidence="1" type="ORF">JCM19232_4234</name>
</gene>
<sequence>MRTNNIIPLATFVASYVSFCAISSENIPQGFQDFYENKVVEVSFYFEGRVSRVVSNLSVEKLSVNNKLELDKIASLLASENVEADYVDIALNKLKKGIEVTKRCEGKTYEDCSIISKDVDVVFDYDNRKAKFFVSAKGFERTNKKDEYNDGILKNNAIINSLDLYSDYSSEGRSSVNLYGDTKLGVTNGHIKLSYELGDYNALNAASYIFERPGTMLVLDILKTT</sequence>
<organism evidence="1 2">
    <name type="scientific">Vibrio ishigakensis</name>
    <dbReference type="NCBI Taxonomy" id="1481914"/>
    <lineage>
        <taxon>Bacteria</taxon>
        <taxon>Pseudomonadati</taxon>
        <taxon>Pseudomonadota</taxon>
        <taxon>Gammaproteobacteria</taxon>
        <taxon>Vibrionales</taxon>
        <taxon>Vibrionaceae</taxon>
        <taxon>Vibrio</taxon>
    </lineage>
</organism>